<dbReference type="Pfam" id="PF13155">
    <property type="entry name" value="Toprim_2"/>
    <property type="match status" value="1"/>
</dbReference>
<keyword evidence="10 12" id="KW-0238">DNA-binding</keyword>
<dbReference type="Gene3D" id="3.90.980.10">
    <property type="entry name" value="DNA primase, catalytic core, N-terminal domain"/>
    <property type="match status" value="1"/>
</dbReference>
<keyword evidence="6 12" id="KW-0479">Metal-binding</keyword>
<dbReference type="SMART" id="SM00493">
    <property type="entry name" value="TOPRIM"/>
    <property type="match status" value="1"/>
</dbReference>
<dbReference type="SUPFAM" id="SSF57783">
    <property type="entry name" value="Zinc beta-ribbon"/>
    <property type="match status" value="1"/>
</dbReference>
<dbReference type="PANTHER" id="PTHR30313:SF2">
    <property type="entry name" value="DNA PRIMASE"/>
    <property type="match status" value="1"/>
</dbReference>
<evidence type="ECO:0000313" key="17">
    <source>
        <dbReference type="EMBL" id="KPM48163.1"/>
    </source>
</evidence>
<dbReference type="FunFam" id="3.90.580.10:FF:000001">
    <property type="entry name" value="DNA primase"/>
    <property type="match status" value="1"/>
</dbReference>
<dbReference type="GO" id="GO:0003677">
    <property type="term" value="F:DNA binding"/>
    <property type="evidence" value="ECO:0007669"/>
    <property type="project" value="UniProtKB-KW"/>
</dbReference>
<dbReference type="InterPro" id="IPR013264">
    <property type="entry name" value="DNAG_N"/>
</dbReference>
<keyword evidence="2 12" id="KW-0639">Primosome</keyword>
<keyword evidence="9" id="KW-0460">Magnesium</keyword>
<dbReference type="PANTHER" id="PTHR30313">
    <property type="entry name" value="DNA PRIMASE"/>
    <property type="match status" value="1"/>
</dbReference>
<dbReference type="Pfam" id="PF08275">
    <property type="entry name" value="DNAG_N"/>
    <property type="match status" value="1"/>
</dbReference>
<dbReference type="PATRIC" id="fig|1605367.3.peg.3914"/>
<comment type="caution">
    <text evidence="17">The sequence shown here is derived from an EMBL/GenBank/DDBJ whole genome shotgun (WGS) entry which is preliminary data.</text>
</comment>
<evidence type="ECO:0000313" key="18">
    <source>
        <dbReference type="Proteomes" id="UP000050454"/>
    </source>
</evidence>
<sequence>MIPQETVQQILQAADVVDVVGDFVSLKKRGSNMIACCPFHNEKTPSFSVSPTKGIYKCFGCGKGGDSVRFIMDLEGLSYPEALKWLAKKYGIEIQEKEYTDEELLAQNERESLFIVTDFAQKYYADQLRTEEGQSIGQSYFKERGFNQSTIEKFGLGYSRDGWDAFTKHAIKSGFKLEILEKAGLSIIKEGKDPIDRFRGRVIFPINNVAGKPIAFGARILKKDTKAPKYLNSPETEIYHKSRIVYGIYTAKNGIRTEDNCYLVEGYTDVVSLNQAGIENVVASSGTSLTKEQIQLIRRFSTNITILYDGDAAGINASLRGTDLILEEGMNVRVVVFPDGEDPDSYVQKVGSDGFVNYIKENQKDFIRFKTEVSLQKVGNDPVARAGLISDLVETITKIPDAIKRAVFYKEVAHLLEIDESVLITEGNKLSRKRVKENTPKPYDRNLLEGIVPPPDDLFVDGGPVEEVDVNPSGSLKEELFVKDLVCYGHEIIDKDPETNEEIRLADYLLNEIGETNFSDSLLNEIVVSYRASYDNGNYPETTFFTRHENQKIQDKVVNWLSPRYELSENWSKFEIHIPSYTSKLDDLSYKNILRIKKDRFQENYNSLSQELDTLENEEEINDLLQKMMKVKKVIQRLSDQLGAVI</sequence>
<keyword evidence="15" id="KW-0175">Coiled coil</keyword>
<comment type="function">
    <text evidence="12 13">RNA polymerase that catalyzes the synthesis of short RNA molecules used as primers for DNA polymerase during DNA replication.</text>
</comment>
<dbReference type="GO" id="GO:0006269">
    <property type="term" value="P:DNA replication, synthesis of primer"/>
    <property type="evidence" value="ECO:0007669"/>
    <property type="project" value="UniProtKB-UniRule"/>
</dbReference>
<dbReference type="Proteomes" id="UP000050454">
    <property type="component" value="Unassembled WGS sequence"/>
</dbReference>
<keyword evidence="7 12" id="KW-0863">Zinc-finger</keyword>
<keyword evidence="8 12" id="KW-0862">Zinc</keyword>
<comment type="subunit">
    <text evidence="12">Monomer. Interacts with DnaB.</text>
</comment>
<reference evidence="17 18" key="1">
    <citation type="submission" date="2015-07" db="EMBL/GenBank/DDBJ databases">
        <title>The draft genome sequence of Leadbetterella sp. JN14-9.</title>
        <authorList>
            <person name="Liu Y."/>
            <person name="Du J."/>
            <person name="Shao Z."/>
        </authorList>
    </citation>
    <scope>NUCLEOTIDE SEQUENCE [LARGE SCALE GENOMIC DNA]</scope>
    <source>
        <strain evidence="17 18">JN14-9</strain>
    </source>
</reference>
<dbReference type="InterPro" id="IPR037068">
    <property type="entry name" value="DNA_primase_core_N_sf"/>
</dbReference>
<keyword evidence="11 12" id="KW-0804">Transcription</keyword>
<evidence type="ECO:0000256" key="14">
    <source>
        <dbReference type="PIRSR" id="PIRSR002811-1"/>
    </source>
</evidence>
<gene>
    <name evidence="12" type="primary">dnaG</name>
    <name evidence="17" type="ORF">AFM12_12525</name>
</gene>
<evidence type="ECO:0000259" key="16">
    <source>
        <dbReference type="PROSITE" id="PS50880"/>
    </source>
</evidence>
<comment type="cofactor">
    <cofactor evidence="12 13 14">
        <name>Zn(2+)</name>
        <dbReference type="ChEBI" id="CHEBI:29105"/>
    </cofactor>
    <text evidence="12 13 14">Binds 1 zinc ion per monomer.</text>
</comment>
<feature type="domain" description="Toprim" evidence="16">
    <location>
        <begin position="259"/>
        <end position="340"/>
    </location>
</feature>
<dbReference type="SUPFAM" id="SSF56731">
    <property type="entry name" value="DNA primase core"/>
    <property type="match status" value="1"/>
</dbReference>
<dbReference type="OrthoDB" id="9803773at2"/>
<evidence type="ECO:0000256" key="10">
    <source>
        <dbReference type="ARBA" id="ARBA00023125"/>
    </source>
</evidence>
<evidence type="ECO:0000256" key="1">
    <source>
        <dbReference type="ARBA" id="ARBA00022478"/>
    </source>
</evidence>
<comment type="similarity">
    <text evidence="12 13">Belongs to the DnaG primase family.</text>
</comment>
<evidence type="ECO:0000256" key="13">
    <source>
        <dbReference type="PIRNR" id="PIRNR002811"/>
    </source>
</evidence>
<dbReference type="GO" id="GO:1990077">
    <property type="term" value="C:primosome complex"/>
    <property type="evidence" value="ECO:0007669"/>
    <property type="project" value="UniProtKB-KW"/>
</dbReference>
<evidence type="ECO:0000256" key="15">
    <source>
        <dbReference type="SAM" id="Coils"/>
    </source>
</evidence>
<dbReference type="InterPro" id="IPR050219">
    <property type="entry name" value="DnaG_primase"/>
</dbReference>
<dbReference type="Gene3D" id="3.40.1360.10">
    <property type="match status" value="1"/>
</dbReference>
<accession>A0A0P7BU14</accession>
<dbReference type="RefSeq" id="WP_055148929.1">
    <property type="nucleotide sequence ID" value="NZ_JXSZ01000009.1"/>
</dbReference>
<dbReference type="Gene3D" id="3.90.580.10">
    <property type="entry name" value="Zinc finger, CHC2-type domain"/>
    <property type="match status" value="1"/>
</dbReference>
<protein>
    <recommendedName>
        <fullName evidence="12 13">DNA primase</fullName>
        <ecNumber evidence="12">2.7.7.101</ecNumber>
    </recommendedName>
</protein>
<organism evidence="17 18">
    <name type="scientific">Jiulongibacter sediminis</name>
    <dbReference type="NCBI Taxonomy" id="1605367"/>
    <lineage>
        <taxon>Bacteria</taxon>
        <taxon>Pseudomonadati</taxon>
        <taxon>Bacteroidota</taxon>
        <taxon>Cytophagia</taxon>
        <taxon>Cytophagales</taxon>
        <taxon>Leadbetterellaceae</taxon>
        <taxon>Jiulongibacter</taxon>
    </lineage>
</organism>
<dbReference type="EC" id="2.7.7.101" evidence="12"/>
<evidence type="ECO:0000256" key="6">
    <source>
        <dbReference type="ARBA" id="ARBA00022723"/>
    </source>
</evidence>
<dbReference type="EMBL" id="LGTQ01000009">
    <property type="protein sequence ID" value="KPM48163.1"/>
    <property type="molecule type" value="Genomic_DNA"/>
</dbReference>
<evidence type="ECO:0000256" key="11">
    <source>
        <dbReference type="ARBA" id="ARBA00023163"/>
    </source>
</evidence>
<dbReference type="PIRSF" id="PIRSF002811">
    <property type="entry name" value="DnaG"/>
    <property type="match status" value="1"/>
</dbReference>
<dbReference type="GO" id="GO:0003899">
    <property type="term" value="F:DNA-directed RNA polymerase activity"/>
    <property type="evidence" value="ECO:0007669"/>
    <property type="project" value="UniProtKB-UniRule"/>
</dbReference>
<evidence type="ECO:0000256" key="4">
    <source>
        <dbReference type="ARBA" id="ARBA00022695"/>
    </source>
</evidence>
<evidence type="ECO:0000256" key="9">
    <source>
        <dbReference type="ARBA" id="ARBA00022842"/>
    </source>
</evidence>
<feature type="zinc finger region" description="CHC2-type" evidence="12 14">
    <location>
        <begin position="37"/>
        <end position="61"/>
    </location>
</feature>
<keyword evidence="5 12" id="KW-0235">DNA replication</keyword>
<dbReference type="NCBIfam" id="TIGR01391">
    <property type="entry name" value="dnaG"/>
    <property type="match status" value="1"/>
</dbReference>
<dbReference type="InterPro" id="IPR006295">
    <property type="entry name" value="DNA_primase_DnaG"/>
</dbReference>
<dbReference type="InterPro" id="IPR034151">
    <property type="entry name" value="TOPRIM_DnaG_bac"/>
</dbReference>
<evidence type="ECO:0000256" key="5">
    <source>
        <dbReference type="ARBA" id="ARBA00022705"/>
    </source>
</evidence>
<dbReference type="InterPro" id="IPR002694">
    <property type="entry name" value="Znf_CHC2"/>
</dbReference>
<dbReference type="SMART" id="SM00400">
    <property type="entry name" value="ZnF_CHCC"/>
    <property type="match status" value="1"/>
</dbReference>
<name>A0A0P7BU14_9BACT</name>
<dbReference type="AlphaFoldDB" id="A0A0P7BU14"/>
<comment type="catalytic activity">
    <reaction evidence="12">
        <text>ssDNA + n NTP = ssDNA/pppN(pN)n-1 hybrid + (n-1) diphosphate.</text>
        <dbReference type="EC" id="2.7.7.101"/>
    </reaction>
</comment>
<dbReference type="Pfam" id="PF01807">
    <property type="entry name" value="Zn_ribbon_DnaG"/>
    <property type="match status" value="1"/>
</dbReference>
<dbReference type="InterPro" id="IPR036977">
    <property type="entry name" value="DNA_primase_Znf_CHC2"/>
</dbReference>
<evidence type="ECO:0000256" key="2">
    <source>
        <dbReference type="ARBA" id="ARBA00022515"/>
    </source>
</evidence>
<comment type="domain">
    <text evidence="12">Contains an N-terminal zinc-binding domain, a central core domain that contains the primase activity, and a C-terminal DnaB-binding domain.</text>
</comment>
<dbReference type="PROSITE" id="PS50880">
    <property type="entry name" value="TOPRIM"/>
    <property type="match status" value="1"/>
</dbReference>
<dbReference type="CDD" id="cd03364">
    <property type="entry name" value="TOPRIM_DnaG_primases"/>
    <property type="match status" value="1"/>
</dbReference>
<dbReference type="InterPro" id="IPR030846">
    <property type="entry name" value="DnaG_bac"/>
</dbReference>
<evidence type="ECO:0000256" key="3">
    <source>
        <dbReference type="ARBA" id="ARBA00022679"/>
    </source>
</evidence>
<evidence type="ECO:0000256" key="12">
    <source>
        <dbReference type="HAMAP-Rule" id="MF_00974"/>
    </source>
</evidence>
<dbReference type="STRING" id="1605367.AFM12_12525"/>
<keyword evidence="4 12" id="KW-0548">Nucleotidyltransferase</keyword>
<keyword evidence="3 12" id="KW-0808">Transferase</keyword>
<dbReference type="GO" id="GO:0005737">
    <property type="term" value="C:cytoplasm"/>
    <property type="evidence" value="ECO:0007669"/>
    <property type="project" value="TreeGrafter"/>
</dbReference>
<dbReference type="GO" id="GO:0008270">
    <property type="term" value="F:zinc ion binding"/>
    <property type="evidence" value="ECO:0007669"/>
    <property type="project" value="UniProtKB-UniRule"/>
</dbReference>
<proteinExistence type="inferred from homology"/>
<dbReference type="InterPro" id="IPR006171">
    <property type="entry name" value="TOPRIM_dom"/>
</dbReference>
<keyword evidence="1 12" id="KW-0240">DNA-directed RNA polymerase</keyword>
<dbReference type="GO" id="GO:0000428">
    <property type="term" value="C:DNA-directed RNA polymerase complex"/>
    <property type="evidence" value="ECO:0007669"/>
    <property type="project" value="UniProtKB-KW"/>
</dbReference>
<dbReference type="HAMAP" id="MF_00974">
    <property type="entry name" value="DNA_primase_DnaG"/>
    <property type="match status" value="1"/>
</dbReference>
<feature type="coiled-coil region" evidence="15">
    <location>
        <begin position="591"/>
        <end position="641"/>
    </location>
</feature>
<keyword evidence="18" id="KW-1185">Reference proteome</keyword>
<evidence type="ECO:0000256" key="8">
    <source>
        <dbReference type="ARBA" id="ARBA00022833"/>
    </source>
</evidence>
<evidence type="ECO:0000256" key="7">
    <source>
        <dbReference type="ARBA" id="ARBA00022771"/>
    </source>
</evidence>